<dbReference type="EMBL" id="BMGM01000006">
    <property type="protein sequence ID" value="GGE36378.1"/>
    <property type="molecule type" value="Genomic_DNA"/>
</dbReference>
<dbReference type="InterPro" id="IPR011250">
    <property type="entry name" value="OMP/PagP_B-barrel"/>
</dbReference>
<feature type="domain" description="Outer membrane protein beta-barrel" evidence="3">
    <location>
        <begin position="9"/>
        <end position="132"/>
    </location>
</feature>
<comment type="caution">
    <text evidence="4">The sequence shown here is derived from an EMBL/GenBank/DDBJ whole genome shotgun (WGS) entry which is preliminary data.</text>
</comment>
<accession>A0ABQ1SFC8</accession>
<dbReference type="Pfam" id="PF13505">
    <property type="entry name" value="OMP_b-brl"/>
    <property type="match status" value="1"/>
</dbReference>
<organism evidence="4 5">
    <name type="scientific">Psychroflexus planctonicus</name>
    <dbReference type="NCBI Taxonomy" id="1526575"/>
    <lineage>
        <taxon>Bacteria</taxon>
        <taxon>Pseudomonadati</taxon>
        <taxon>Bacteroidota</taxon>
        <taxon>Flavobacteriia</taxon>
        <taxon>Flavobacteriales</taxon>
        <taxon>Flavobacteriaceae</taxon>
        <taxon>Psychroflexus</taxon>
    </lineage>
</organism>
<evidence type="ECO:0000313" key="5">
    <source>
        <dbReference type="Proteomes" id="UP000599179"/>
    </source>
</evidence>
<evidence type="ECO:0000259" key="3">
    <source>
        <dbReference type="Pfam" id="PF13505"/>
    </source>
</evidence>
<feature type="signal peptide" evidence="2">
    <location>
        <begin position="1"/>
        <end position="22"/>
    </location>
</feature>
<reference evidence="5" key="1">
    <citation type="journal article" date="2019" name="Int. J. Syst. Evol. Microbiol.">
        <title>The Global Catalogue of Microorganisms (GCM) 10K type strain sequencing project: providing services to taxonomists for standard genome sequencing and annotation.</title>
        <authorList>
            <consortium name="The Broad Institute Genomics Platform"/>
            <consortium name="The Broad Institute Genome Sequencing Center for Infectious Disease"/>
            <person name="Wu L."/>
            <person name="Ma J."/>
        </authorList>
    </citation>
    <scope>NUCLEOTIDE SEQUENCE [LARGE SCALE GENOMIC DNA]</scope>
    <source>
        <strain evidence="5">CGMCC 1.12931</strain>
    </source>
</reference>
<gene>
    <name evidence="4" type="ORF">GCM10010832_15740</name>
</gene>
<evidence type="ECO:0000256" key="2">
    <source>
        <dbReference type="SAM" id="SignalP"/>
    </source>
</evidence>
<dbReference type="RefSeq" id="WP_188458554.1">
    <property type="nucleotide sequence ID" value="NZ_BMGM01000006.1"/>
</dbReference>
<proteinExistence type="predicted"/>
<dbReference type="Gene3D" id="2.40.160.20">
    <property type="match status" value="1"/>
</dbReference>
<dbReference type="SUPFAM" id="SSF56925">
    <property type="entry name" value="OMPA-like"/>
    <property type="match status" value="1"/>
</dbReference>
<name>A0ABQ1SFC8_9FLAO</name>
<keyword evidence="5" id="KW-1185">Reference proteome</keyword>
<feature type="chain" id="PRO_5046690175" description="Outer membrane protein beta-barrel domain-containing protein" evidence="2">
    <location>
        <begin position="23"/>
        <end position="160"/>
    </location>
</feature>
<keyword evidence="1 2" id="KW-0732">Signal</keyword>
<sequence>MKSIFNLFCLALLLLLNATTYSQETKRNYVGGFAAFGSEIEKFGFGGLGDFYFSDEVSFSPQLLYYFAGSSSSFSEINANINYHFSNTSQIDLYAFGGLNLSNFTGTSNPFKRISSDVGINLGAGLQLNTDYDFIPFAELKYVLASSEQAVLFLGVKFSI</sequence>
<protein>
    <recommendedName>
        <fullName evidence="3">Outer membrane protein beta-barrel domain-containing protein</fullName>
    </recommendedName>
</protein>
<dbReference type="InterPro" id="IPR027385">
    <property type="entry name" value="Beta-barrel_OMP"/>
</dbReference>
<dbReference type="Proteomes" id="UP000599179">
    <property type="component" value="Unassembled WGS sequence"/>
</dbReference>
<evidence type="ECO:0000313" key="4">
    <source>
        <dbReference type="EMBL" id="GGE36378.1"/>
    </source>
</evidence>
<evidence type="ECO:0000256" key="1">
    <source>
        <dbReference type="ARBA" id="ARBA00022729"/>
    </source>
</evidence>